<evidence type="ECO:0000313" key="3">
    <source>
        <dbReference type="Proteomes" id="UP000029554"/>
    </source>
</evidence>
<name>A0A095UZ63_9FLAO</name>
<sequence length="243" mass="26163">MASTSETGHAKNVANFQDLIEFVTGYGPTYNPSKFSLQLPQLIALKATAENTLVDVILKNTNFNNKVNERFTAFSGLKSLSTRLFNALQTTDATPETIGNAKTFNRKMQGKRASASQTPNDPNTPAPNTISTSQQSYDQLIQHLAGLNSVLATEPSYAPNETDLQVATIQAKIADLSAKNTAVATAYTSISNSRIARNETLYTSSASLIATANEVKKYVKAVFGASSPQYAQVSGIIFSKLRL</sequence>
<dbReference type="AlphaFoldDB" id="A0A095UZ63"/>
<evidence type="ECO:0000256" key="1">
    <source>
        <dbReference type="SAM" id="MobiDB-lite"/>
    </source>
</evidence>
<dbReference type="RefSeq" id="WP_035127461.1">
    <property type="nucleotide sequence ID" value="NZ_JRHH01000004.1"/>
</dbReference>
<feature type="compositionally biased region" description="Low complexity" evidence="1">
    <location>
        <begin position="118"/>
        <end position="129"/>
    </location>
</feature>
<gene>
    <name evidence="2" type="ORF">LG45_12230</name>
</gene>
<comment type="caution">
    <text evidence="2">The sequence shown here is derived from an EMBL/GenBank/DDBJ whole genome shotgun (WGS) entry which is preliminary data.</text>
</comment>
<dbReference type="eggNOG" id="ENOG5032SES">
    <property type="taxonomic scope" value="Bacteria"/>
</dbReference>
<protein>
    <submittedName>
        <fullName evidence="2">Uncharacterized protein</fullName>
    </submittedName>
</protein>
<dbReference type="Proteomes" id="UP000029554">
    <property type="component" value="Unassembled WGS sequence"/>
</dbReference>
<dbReference type="EMBL" id="JRHH01000004">
    <property type="protein sequence ID" value="KGD67875.1"/>
    <property type="molecule type" value="Genomic_DNA"/>
</dbReference>
<accession>A0A095UZ63</accession>
<keyword evidence="3" id="KW-1185">Reference proteome</keyword>
<dbReference type="OrthoDB" id="749061at2"/>
<proteinExistence type="predicted"/>
<feature type="region of interest" description="Disordered" evidence="1">
    <location>
        <begin position="105"/>
        <end position="133"/>
    </location>
</feature>
<evidence type="ECO:0000313" key="2">
    <source>
        <dbReference type="EMBL" id="KGD67875.1"/>
    </source>
</evidence>
<reference evidence="2 3" key="1">
    <citation type="submission" date="2014-09" db="EMBL/GenBank/DDBJ databases">
        <title>Whole Genome Shotgun of Flavobacterium aquatile LMG 4008.</title>
        <authorList>
            <person name="Gale A.N."/>
            <person name="Pipes S.E."/>
            <person name="Newman J.D."/>
        </authorList>
    </citation>
    <scope>NUCLEOTIDE SEQUENCE [LARGE SCALE GENOMIC DNA]</scope>
    <source>
        <strain evidence="2 3">LMG 4008</strain>
    </source>
</reference>
<organism evidence="2 3">
    <name type="scientific">Flavobacterium aquatile LMG 4008 = ATCC 11947</name>
    <dbReference type="NCBI Taxonomy" id="1453498"/>
    <lineage>
        <taxon>Bacteria</taxon>
        <taxon>Pseudomonadati</taxon>
        <taxon>Bacteroidota</taxon>
        <taxon>Flavobacteriia</taxon>
        <taxon>Flavobacteriales</taxon>
        <taxon>Flavobacteriaceae</taxon>
        <taxon>Flavobacterium</taxon>
    </lineage>
</organism>